<evidence type="ECO:0000256" key="3">
    <source>
        <dbReference type="ARBA" id="ARBA00022777"/>
    </source>
</evidence>
<dbReference type="GO" id="GO:0006974">
    <property type="term" value="P:DNA damage response"/>
    <property type="evidence" value="ECO:0007669"/>
    <property type="project" value="TreeGrafter"/>
</dbReference>
<dbReference type="GO" id="GO:0005829">
    <property type="term" value="C:cytosol"/>
    <property type="evidence" value="ECO:0007669"/>
    <property type="project" value="TreeGrafter"/>
</dbReference>
<name>A0AAN1BM44_RHIET</name>
<dbReference type="InterPro" id="IPR011611">
    <property type="entry name" value="PfkB_dom"/>
</dbReference>
<keyword evidence="3" id="KW-0418">Kinase</keyword>
<accession>A0AAN1BM44</accession>
<evidence type="ECO:0000256" key="1">
    <source>
        <dbReference type="ARBA" id="ARBA00010688"/>
    </source>
</evidence>
<dbReference type="PRINTS" id="PR00990">
    <property type="entry name" value="RIBOKINASE"/>
</dbReference>
<reference evidence="5 6" key="1">
    <citation type="submission" date="2017-04" db="EMBL/GenBank/DDBJ databases">
        <title>Complete genome sequences of Rhizobium genomic linages associated to common bean (phaseolus vulgaris).</title>
        <authorList>
            <person name="Santamaria R.I."/>
            <person name="Bustos P."/>
            <person name="Perez-Carrascal O."/>
            <person name="Martinez-Flores I."/>
            <person name="Juarez S."/>
            <person name="Lozano L."/>
            <person name="Miranda F."/>
            <person name="Vinuesa P."/>
            <person name="Martinez-Romero E."/>
            <person name="Cevallos M.A."/>
            <person name="Romero D."/>
            <person name="Davila G."/>
            <person name="Gonzalez V."/>
        </authorList>
    </citation>
    <scope>NUCLEOTIDE SEQUENCE [LARGE SCALE GENOMIC DNA]</scope>
    <source>
        <strain evidence="5 6">NXC12</strain>
        <plasmid evidence="6">pretnxc12e</plasmid>
    </source>
</reference>
<dbReference type="PANTHER" id="PTHR43085">
    <property type="entry name" value="HEXOKINASE FAMILY MEMBER"/>
    <property type="match status" value="1"/>
</dbReference>
<dbReference type="GO" id="GO:0019698">
    <property type="term" value="P:D-galacturonate catabolic process"/>
    <property type="evidence" value="ECO:0007669"/>
    <property type="project" value="TreeGrafter"/>
</dbReference>
<geneLocation type="plasmid" evidence="6">
    <name>pretnxc12e</name>
</geneLocation>
<dbReference type="InterPro" id="IPR029056">
    <property type="entry name" value="Ribokinase-like"/>
</dbReference>
<keyword evidence="2" id="KW-0808">Transferase</keyword>
<evidence type="ECO:0000259" key="4">
    <source>
        <dbReference type="Pfam" id="PF00294"/>
    </source>
</evidence>
<dbReference type="CDD" id="cd01166">
    <property type="entry name" value="KdgK"/>
    <property type="match status" value="1"/>
</dbReference>
<organism evidence="5 6">
    <name type="scientific">Rhizobium etli</name>
    <dbReference type="NCBI Taxonomy" id="29449"/>
    <lineage>
        <taxon>Bacteria</taxon>
        <taxon>Pseudomonadati</taxon>
        <taxon>Pseudomonadota</taxon>
        <taxon>Alphaproteobacteria</taxon>
        <taxon>Hyphomicrobiales</taxon>
        <taxon>Rhizobiaceae</taxon>
        <taxon>Rhizobium/Agrobacterium group</taxon>
        <taxon>Rhizobium</taxon>
    </lineage>
</organism>
<dbReference type="SUPFAM" id="SSF53613">
    <property type="entry name" value="Ribokinase-like"/>
    <property type="match status" value="1"/>
</dbReference>
<dbReference type="Pfam" id="PF00294">
    <property type="entry name" value="PfkB"/>
    <property type="match status" value="1"/>
</dbReference>
<dbReference type="RefSeq" id="WP_086084134.1">
    <property type="nucleotide sequence ID" value="NZ_CP020911.1"/>
</dbReference>
<dbReference type="InterPro" id="IPR002139">
    <property type="entry name" value="Ribo/fructo_kinase"/>
</dbReference>
<evidence type="ECO:0000313" key="6">
    <source>
        <dbReference type="Proteomes" id="UP000194159"/>
    </source>
</evidence>
<keyword evidence="5" id="KW-0614">Plasmid</keyword>
<evidence type="ECO:0000256" key="2">
    <source>
        <dbReference type="ARBA" id="ARBA00022679"/>
    </source>
</evidence>
<comment type="similarity">
    <text evidence="1">Belongs to the carbohydrate kinase PfkB family.</text>
</comment>
<dbReference type="EMBL" id="CP020911">
    <property type="protein sequence ID" value="ARQ13790.1"/>
    <property type="molecule type" value="Genomic_DNA"/>
</dbReference>
<dbReference type="Proteomes" id="UP000194159">
    <property type="component" value="Plasmid pRetNXC12e"/>
</dbReference>
<proteinExistence type="inferred from homology"/>
<dbReference type="AlphaFoldDB" id="A0AAN1BM44"/>
<sequence length="311" mass="32474">MKLDIVALGEPLIEFNQTRGRESGTDYRLGHGGDTSNAAIAAARQGARVGYVTALGADAFGDAFMELWTQENVDAGGVIRDPSAHTGVYFVTHGPNGHVFSYLRAGSAASRMAPEALPLDYIGSARYLHVSGISQAISATATDTVFAAIAAASKAGVKVSYDTNLRLKLWPLDRARAIVHATIPLCDLILPSLEDATALTGLDDPDAIVDFYLKLGTPLVVLKMGADGALVATPSERIRIPGRKVQTVDATGAGDTFDGAFLSMLARDASPVDAARYANAAAALSTKGYGAVAPIPVREEVLAFLSGEADR</sequence>
<dbReference type="InterPro" id="IPR050306">
    <property type="entry name" value="PfkB_Carbo_kinase"/>
</dbReference>
<dbReference type="GO" id="GO:0008673">
    <property type="term" value="F:2-dehydro-3-deoxygluconokinase activity"/>
    <property type="evidence" value="ECO:0007669"/>
    <property type="project" value="TreeGrafter"/>
</dbReference>
<evidence type="ECO:0000313" key="5">
    <source>
        <dbReference type="EMBL" id="ARQ13790.1"/>
    </source>
</evidence>
<dbReference type="GO" id="GO:0042840">
    <property type="term" value="P:D-glucuronate catabolic process"/>
    <property type="evidence" value="ECO:0007669"/>
    <property type="project" value="TreeGrafter"/>
</dbReference>
<protein>
    <submittedName>
        <fullName evidence="5">Ribokinase family protein</fullName>
    </submittedName>
</protein>
<dbReference type="Gene3D" id="3.40.1190.20">
    <property type="match status" value="1"/>
</dbReference>
<dbReference type="PANTHER" id="PTHR43085:SF15">
    <property type="entry name" value="2-DEHYDRO-3-DEOXYGLUCONOKINASE"/>
    <property type="match status" value="1"/>
</dbReference>
<gene>
    <name evidence="5" type="ORF">NXC12_PE00192</name>
</gene>
<feature type="domain" description="Carbohydrate kinase PfkB" evidence="4">
    <location>
        <begin position="4"/>
        <end position="296"/>
    </location>
</feature>